<dbReference type="Proteomes" id="UP000217944">
    <property type="component" value="Unassembled WGS sequence"/>
</dbReference>
<gene>
    <name evidence="2" type="ORF">LNAT_P1523</name>
</gene>
<feature type="transmembrane region" description="Helical" evidence="1">
    <location>
        <begin position="43"/>
        <end position="66"/>
    </location>
</feature>
<dbReference type="EMBL" id="BDME01000006">
    <property type="protein sequence ID" value="GAX88228.1"/>
    <property type="molecule type" value="Genomic_DNA"/>
</dbReference>
<dbReference type="OrthoDB" id="5372944at2"/>
<feature type="transmembrane region" description="Helical" evidence="1">
    <location>
        <begin position="6"/>
        <end position="22"/>
    </location>
</feature>
<sequence length="151" mass="18023">MFYDLLILTSVVIVFMSFYNLYKAAKIEKNLDNYLFIITSQKNYYIGAVIFSLAMLIIAAYQALPYGIDKKIFSIILFFLAVFLLSLSHFIYYYSAKKKLNDYKEYFKQFEIDLNNKCEKMMLKYIYSKEKDLAKVKEIFKINKELCKDKK</sequence>
<organism evidence="2 3">
    <name type="scientific">Lebetimonas natsushimae</name>
    <dbReference type="NCBI Taxonomy" id="1936991"/>
    <lineage>
        <taxon>Bacteria</taxon>
        <taxon>Pseudomonadati</taxon>
        <taxon>Campylobacterota</taxon>
        <taxon>Epsilonproteobacteria</taxon>
        <taxon>Nautiliales</taxon>
        <taxon>Nautiliaceae</taxon>
        <taxon>Lebetimonas</taxon>
    </lineage>
</organism>
<reference evidence="2 3" key="1">
    <citation type="journal article" date="2017" name="Syst. Appl. Microbiol.">
        <title>Lebetimonas natsushimae sp. nov., a novel strictly anaerobic, moderately thermophilic chemoautotroph isolated from a deep-sea hydrothermal vent polychaete nest in the Mid-Okinawa Trough.</title>
        <authorList>
            <person name="Nagata R."/>
            <person name="Takaki Y."/>
            <person name="Tame A."/>
            <person name="Nunoura T."/>
            <person name="Muto H."/>
            <person name="Mino S."/>
            <person name="Sawayama S."/>
            <person name="Takai K."/>
            <person name="Nakagawa S."/>
        </authorList>
    </citation>
    <scope>NUCLEOTIDE SEQUENCE [LARGE SCALE GENOMIC DNA]</scope>
    <source>
        <strain evidence="2 3">HS1857</strain>
    </source>
</reference>
<protein>
    <submittedName>
        <fullName evidence="2">Uncharacterized protein</fullName>
    </submittedName>
</protein>
<dbReference type="RefSeq" id="WP_096260055.1">
    <property type="nucleotide sequence ID" value="NZ_BDME01000006.1"/>
</dbReference>
<evidence type="ECO:0000256" key="1">
    <source>
        <dbReference type="SAM" id="Phobius"/>
    </source>
</evidence>
<feature type="transmembrane region" description="Helical" evidence="1">
    <location>
        <begin position="72"/>
        <end position="94"/>
    </location>
</feature>
<comment type="caution">
    <text evidence="2">The sequence shown here is derived from an EMBL/GenBank/DDBJ whole genome shotgun (WGS) entry which is preliminary data.</text>
</comment>
<keyword evidence="1" id="KW-0472">Membrane</keyword>
<proteinExistence type="predicted"/>
<name>A0A292YFP8_9BACT</name>
<dbReference type="AlphaFoldDB" id="A0A292YFP8"/>
<evidence type="ECO:0000313" key="3">
    <source>
        <dbReference type="Proteomes" id="UP000217944"/>
    </source>
</evidence>
<keyword evidence="1" id="KW-0812">Transmembrane</keyword>
<keyword evidence="1" id="KW-1133">Transmembrane helix</keyword>
<accession>A0A292YFP8</accession>
<evidence type="ECO:0000313" key="2">
    <source>
        <dbReference type="EMBL" id="GAX88228.1"/>
    </source>
</evidence>
<keyword evidence="3" id="KW-1185">Reference proteome</keyword>